<dbReference type="eggNOG" id="KOG0017">
    <property type="taxonomic scope" value="Eukaryota"/>
</dbReference>
<dbReference type="PANTHER" id="PTHR35046:SF26">
    <property type="entry name" value="RNA-DIRECTED DNA POLYMERASE"/>
    <property type="match status" value="1"/>
</dbReference>
<reference evidence="2" key="1">
    <citation type="journal article" date="2013" name="Genome Biol.">
        <title>Reference genomes and transcriptomes of Nicotiana sylvestris and Nicotiana tomentosiformis.</title>
        <authorList>
            <person name="Sierro N."/>
            <person name="Battey J.N."/>
            <person name="Ouadi S."/>
            <person name="Bovet L."/>
            <person name="Goepfert S."/>
            <person name="Bakaher N."/>
            <person name="Peitsch M.C."/>
            <person name="Ivanov N.V."/>
        </authorList>
    </citation>
    <scope>NUCLEOTIDE SEQUENCE [LARGE SCALE GENOMIC DNA]</scope>
</reference>
<feature type="non-terminal residue" evidence="3">
    <location>
        <position position="415"/>
    </location>
</feature>
<dbReference type="Gene3D" id="3.30.420.10">
    <property type="entry name" value="Ribonuclease H-like superfamily/Ribonuclease H"/>
    <property type="match status" value="1"/>
</dbReference>
<dbReference type="InterPro" id="IPR036397">
    <property type="entry name" value="RNaseH_sf"/>
</dbReference>
<accession>A0A1U7XXA8</accession>
<dbReference type="SUPFAM" id="SSF53098">
    <property type="entry name" value="Ribonuclease H-like"/>
    <property type="match status" value="1"/>
</dbReference>
<dbReference type="RefSeq" id="XP_009794251.1">
    <property type="nucleotide sequence ID" value="XM_009795949.1"/>
</dbReference>
<dbReference type="InterPro" id="IPR043502">
    <property type="entry name" value="DNA/RNA_pol_sf"/>
</dbReference>
<evidence type="ECO:0000313" key="3">
    <source>
        <dbReference type="RefSeq" id="XP_009794251.1"/>
    </source>
</evidence>
<dbReference type="InterPro" id="IPR012337">
    <property type="entry name" value="RNaseH-like_sf"/>
</dbReference>
<dbReference type="AlphaFoldDB" id="A0A1U7XXA8"/>
<organism evidence="2 3">
    <name type="scientific">Nicotiana sylvestris</name>
    <name type="common">Wood tobacco</name>
    <name type="synonym">South American tobacco</name>
    <dbReference type="NCBI Taxonomy" id="4096"/>
    <lineage>
        <taxon>Eukaryota</taxon>
        <taxon>Viridiplantae</taxon>
        <taxon>Streptophyta</taxon>
        <taxon>Embryophyta</taxon>
        <taxon>Tracheophyta</taxon>
        <taxon>Spermatophyta</taxon>
        <taxon>Magnoliopsida</taxon>
        <taxon>eudicotyledons</taxon>
        <taxon>Gunneridae</taxon>
        <taxon>Pentapetalae</taxon>
        <taxon>asterids</taxon>
        <taxon>lamiids</taxon>
        <taxon>Solanales</taxon>
        <taxon>Solanaceae</taxon>
        <taxon>Nicotianoideae</taxon>
        <taxon>Nicotianeae</taxon>
        <taxon>Nicotiana</taxon>
    </lineage>
</organism>
<keyword evidence="2" id="KW-1185">Reference proteome</keyword>
<sequence>MKAFDDEVVELAAYQLRDVAGAWLAKHAPHMVKIEKAKIRRFVGGLAYHIKDTTSAAAVGMTAFSSVVEFAKHLEKDIQQRRDEKEHNKKARTVGRFNGISSGGRRDSSNKESIAPDQSSHQSGGGSSFRRTQSYGNHGRSTRPSSSSATVVAPLQARGSHNQTTNGAGRGADRVTQGEGQPPLFATLDRQSAEPSVEVITSSTFSYVTPYFAINLGLEPEQLSESFLVSTLVGESSVEFSGHLVSSEGIKVDPQKIEAVKNWPRPTTPTEIRNFFRLEEIEERGITAYALAQSSLVADVKAKQDEDSYLVKLKEGIKNKEITTFTLGSDGVLKFNDRLCVPDVDGLRKAIMEESHSSRYSIHPDRLTKSVHFLPIKMTDSAEQYAQFYIKEIVRLHGTPVSIISDRGPQFKAHF</sequence>
<dbReference type="Proteomes" id="UP000189701">
    <property type="component" value="Unplaced"/>
</dbReference>
<proteinExistence type="predicted"/>
<evidence type="ECO:0000313" key="2">
    <source>
        <dbReference type="Proteomes" id="UP000189701"/>
    </source>
</evidence>
<feature type="region of interest" description="Disordered" evidence="1">
    <location>
        <begin position="79"/>
        <end position="183"/>
    </location>
</feature>
<name>A0A1U7XXA8_NICSY</name>
<protein>
    <submittedName>
        <fullName evidence="3">Uncharacterized protein LOC104241042</fullName>
    </submittedName>
</protein>
<dbReference type="SUPFAM" id="SSF56672">
    <property type="entry name" value="DNA/RNA polymerases"/>
    <property type="match status" value="1"/>
</dbReference>
<dbReference type="PANTHER" id="PTHR35046">
    <property type="entry name" value="ZINC KNUCKLE (CCHC-TYPE) FAMILY PROTEIN"/>
    <property type="match status" value="1"/>
</dbReference>
<gene>
    <name evidence="3" type="primary">LOC104241042</name>
</gene>
<reference evidence="3" key="2">
    <citation type="submission" date="2025-08" db="UniProtKB">
        <authorList>
            <consortium name="RefSeq"/>
        </authorList>
    </citation>
    <scope>IDENTIFICATION</scope>
    <source>
        <tissue evidence="3">Leaf</tissue>
    </source>
</reference>
<dbReference type="GO" id="GO:0003676">
    <property type="term" value="F:nucleic acid binding"/>
    <property type="evidence" value="ECO:0007669"/>
    <property type="project" value="InterPro"/>
</dbReference>
<evidence type="ECO:0000256" key="1">
    <source>
        <dbReference type="SAM" id="MobiDB-lite"/>
    </source>
</evidence>